<evidence type="ECO:0000313" key="2">
    <source>
        <dbReference type="Proteomes" id="UP000663792"/>
    </source>
</evidence>
<dbReference type="EMBL" id="JAERWK010000005">
    <property type="protein sequence ID" value="MBM9466356.1"/>
    <property type="molecule type" value="Genomic_DNA"/>
</dbReference>
<organism evidence="1 2">
    <name type="scientific">Nakamurella leprariae</name>
    <dbReference type="NCBI Taxonomy" id="2803911"/>
    <lineage>
        <taxon>Bacteria</taxon>
        <taxon>Bacillati</taxon>
        <taxon>Actinomycetota</taxon>
        <taxon>Actinomycetes</taxon>
        <taxon>Nakamurellales</taxon>
        <taxon>Nakamurellaceae</taxon>
        <taxon>Nakamurella</taxon>
    </lineage>
</organism>
<accession>A0A938YB49</accession>
<dbReference type="AlphaFoldDB" id="A0A938YB49"/>
<comment type="caution">
    <text evidence="1">The sequence shown here is derived from an EMBL/GenBank/DDBJ whole genome shotgun (WGS) entry which is preliminary data.</text>
</comment>
<proteinExistence type="predicted"/>
<name>A0A938YB49_9ACTN</name>
<dbReference type="RefSeq" id="WP_205259304.1">
    <property type="nucleotide sequence ID" value="NZ_JAERWK010000005.1"/>
</dbReference>
<keyword evidence="2" id="KW-1185">Reference proteome</keyword>
<protein>
    <submittedName>
        <fullName evidence="1">Uncharacterized protein</fullName>
    </submittedName>
</protein>
<sequence length="229" mass="23832">MAAASDSFVVELLSRVDQIWAPVISVLGRSPESAPPGLRARWWADKVSTLAAGVSATPRFMGKAADLLPLQNTVGAAMQSLVVLGVAREHGLTGAEHRAERVSVLARVLLERELTAERVTELLRGGVAPYVDEALGKPEDRKGITGSVRALLSVAGLLGRIDDLLDARPKGRLPFRMLSALPVVGVVGGYAAEHGALRKAAVATRLALRGGVEADAGAAQPDGEDQAAG</sequence>
<reference evidence="1" key="1">
    <citation type="submission" date="2021-01" db="EMBL/GenBank/DDBJ databases">
        <title>YIM 132084 draft genome.</title>
        <authorList>
            <person name="An D."/>
        </authorList>
    </citation>
    <scope>NUCLEOTIDE SEQUENCE</scope>
    <source>
        <strain evidence="1">YIM 132084</strain>
    </source>
</reference>
<gene>
    <name evidence="1" type="ORF">JL106_03565</name>
</gene>
<dbReference type="Proteomes" id="UP000663792">
    <property type="component" value="Unassembled WGS sequence"/>
</dbReference>
<evidence type="ECO:0000313" key="1">
    <source>
        <dbReference type="EMBL" id="MBM9466356.1"/>
    </source>
</evidence>